<evidence type="ECO:0000256" key="1">
    <source>
        <dbReference type="ARBA" id="ARBA00004651"/>
    </source>
</evidence>
<dbReference type="AlphaFoldDB" id="A0A8J7PGD9"/>
<feature type="transmembrane region" description="Helical" evidence="6">
    <location>
        <begin position="274"/>
        <end position="295"/>
    </location>
</feature>
<feature type="transmembrane region" description="Helical" evidence="6">
    <location>
        <begin position="106"/>
        <end position="124"/>
    </location>
</feature>
<evidence type="ECO:0000313" key="8">
    <source>
        <dbReference type="Proteomes" id="UP000664277"/>
    </source>
</evidence>
<dbReference type="Proteomes" id="UP000664277">
    <property type="component" value="Unassembled WGS sequence"/>
</dbReference>
<gene>
    <name evidence="7" type="ORF">J0M35_04500</name>
</gene>
<dbReference type="PANTHER" id="PTHR40277">
    <property type="entry name" value="BLL5419 PROTEIN"/>
    <property type="match status" value="1"/>
</dbReference>
<evidence type="ECO:0000313" key="7">
    <source>
        <dbReference type="EMBL" id="MBN8659598.1"/>
    </source>
</evidence>
<keyword evidence="2" id="KW-1003">Cell membrane</keyword>
<protein>
    <submittedName>
        <fullName evidence="7">Flippase-like domain-containing protein</fullName>
    </submittedName>
</protein>
<feature type="transmembrane region" description="Helical" evidence="6">
    <location>
        <begin position="346"/>
        <end position="370"/>
    </location>
</feature>
<evidence type="ECO:0000256" key="4">
    <source>
        <dbReference type="ARBA" id="ARBA00022989"/>
    </source>
</evidence>
<keyword evidence="5 6" id="KW-0472">Membrane</keyword>
<comment type="subcellular location">
    <subcellularLocation>
        <location evidence="1">Cell membrane</location>
        <topology evidence="1">Multi-pass membrane protein</topology>
    </subcellularLocation>
</comment>
<feature type="transmembrane region" description="Helical" evidence="6">
    <location>
        <begin position="221"/>
        <end position="240"/>
    </location>
</feature>
<feature type="transmembrane region" description="Helical" evidence="6">
    <location>
        <begin position="302"/>
        <end position="326"/>
    </location>
</feature>
<evidence type="ECO:0000256" key="3">
    <source>
        <dbReference type="ARBA" id="ARBA00022692"/>
    </source>
</evidence>
<evidence type="ECO:0000256" key="5">
    <source>
        <dbReference type="ARBA" id="ARBA00023136"/>
    </source>
</evidence>
<dbReference type="EMBL" id="JAFLCK010000004">
    <property type="protein sequence ID" value="MBN8659598.1"/>
    <property type="molecule type" value="Genomic_DNA"/>
</dbReference>
<dbReference type="NCBIfam" id="TIGR00374">
    <property type="entry name" value="flippase-like domain"/>
    <property type="match status" value="1"/>
</dbReference>
<dbReference type="GO" id="GO:0005886">
    <property type="term" value="C:plasma membrane"/>
    <property type="evidence" value="ECO:0007669"/>
    <property type="project" value="UniProtKB-SubCell"/>
</dbReference>
<evidence type="ECO:0000256" key="6">
    <source>
        <dbReference type="SAM" id="Phobius"/>
    </source>
</evidence>
<dbReference type="PANTHER" id="PTHR40277:SF1">
    <property type="entry name" value="BLL5419 PROTEIN"/>
    <property type="match status" value="1"/>
</dbReference>
<name>A0A8J7PGD9_9BACT</name>
<dbReference type="Pfam" id="PF03706">
    <property type="entry name" value="LPG_synthase_TM"/>
    <property type="match status" value="1"/>
</dbReference>
<feature type="transmembrane region" description="Helical" evidence="6">
    <location>
        <begin position="145"/>
        <end position="163"/>
    </location>
</feature>
<accession>A0A8J7PGD9</accession>
<organism evidence="7 8">
    <name type="scientific">Candidatus Obscuribacter phosphatis</name>
    <dbReference type="NCBI Taxonomy" id="1906157"/>
    <lineage>
        <taxon>Bacteria</taxon>
        <taxon>Bacillati</taxon>
        <taxon>Candidatus Melainabacteria</taxon>
        <taxon>Candidatus Obscuribacterales</taxon>
        <taxon>Candidatus Obscuribacteraceae</taxon>
        <taxon>Candidatus Obscuribacter</taxon>
    </lineage>
</organism>
<evidence type="ECO:0000256" key="2">
    <source>
        <dbReference type="ARBA" id="ARBA00022475"/>
    </source>
</evidence>
<comment type="caution">
    <text evidence="7">The sequence shown here is derived from an EMBL/GenBank/DDBJ whole genome shotgun (WGS) entry which is preliminary data.</text>
</comment>
<feature type="transmembrane region" description="Helical" evidence="6">
    <location>
        <begin position="183"/>
        <end position="209"/>
    </location>
</feature>
<keyword evidence="4 6" id="KW-1133">Transmembrane helix</keyword>
<reference evidence="7" key="1">
    <citation type="submission" date="2021-02" db="EMBL/GenBank/DDBJ databases">
        <title>Genome-Resolved Metagenomics of a Microbial Community Performing Photosynthetic Biological Nutrient Removal.</title>
        <authorList>
            <person name="Mcdaniel E.A."/>
        </authorList>
    </citation>
    <scope>NUCLEOTIDE SEQUENCE</scope>
    <source>
        <strain evidence="7">UWPOB_OBS1</strain>
    </source>
</reference>
<keyword evidence="3 6" id="KW-0812">Transmembrane</keyword>
<feature type="transmembrane region" description="Helical" evidence="6">
    <location>
        <begin position="76"/>
        <end position="94"/>
    </location>
</feature>
<sequence length="392" mass="42546">MSPSRSQGTSILDPAQLDNSSMEAFSELTLRSDKDAQKSVVKRSGSHPEAESKVSGSSLSAKLASIKISKGTKLKVKICISIVLFASLFVFGKVDLRKALDVAMTANRGYLAGAVLLFLASTFLNAHRWQLLASAVGLNKSLLQLVQYCFVGLFFNLFLPSTVGGDFSRCYYLSKGTGKYVNAFYSVLADRTVGIAVLFAFASVGIIFGPGGGGLPLQLKLPIFAGTLAIFAVVPFMPVLTNKFLGPENWISRQFNNSCAQAYWNNKGLMATTILLSVIMQVVIVVCHVAIGMALGLNQIPLWYYFVFYPSVAVLGFITPSFNGIGIREWAYTYFLTMAGVDNAHALTYAIMWLGLTTLSSLVGGLVYLLGHFQKPREEGSFESETEVGFMQ</sequence>
<dbReference type="InterPro" id="IPR022791">
    <property type="entry name" value="L-PG_synthase/AglD"/>
</dbReference>
<proteinExistence type="predicted"/>